<dbReference type="Gene3D" id="3.30.40.10">
    <property type="entry name" value="Zinc/RING finger domain, C3HC4 (zinc finger)"/>
    <property type="match status" value="1"/>
</dbReference>
<dbReference type="Proteomes" id="UP000267821">
    <property type="component" value="Unassembled WGS sequence"/>
</dbReference>
<protein>
    <submittedName>
        <fullName evidence="8">PHD-domain-containing protein</fullName>
    </submittedName>
</protein>
<dbReference type="InterPro" id="IPR013083">
    <property type="entry name" value="Znf_RING/FYVE/PHD"/>
</dbReference>
<dbReference type="InterPro" id="IPR037869">
    <property type="entry name" value="Spp1/CFP1"/>
</dbReference>
<dbReference type="PANTHER" id="PTHR46174">
    <property type="entry name" value="CXXC-TYPE ZINC FINGER PROTEIN 1"/>
    <property type="match status" value="1"/>
</dbReference>
<feature type="non-terminal residue" evidence="8">
    <location>
        <position position="1"/>
    </location>
</feature>
<evidence type="ECO:0000259" key="7">
    <source>
        <dbReference type="PROSITE" id="PS50016"/>
    </source>
</evidence>
<sequence length="333" mass="37301">LYCFCRRPDLGKWMIACDGCDDWFHGECISIPESDGNLIEFYFCAKCTSLGKRVTEWKRMCRLPDCRRPADVAKQSKYCCQEHGVEFMKLKLASEKNRLAKPVLAALVAGAEDAQEFKALGERIPTPPINEEMGELNLDEASLDEEGQRRKMLVLAKPYPEVYKKLSEITMSTGKKGGKGGKKGKGKAGGGSARWEICGYDEKLGLGDDEFLEWVKIDASGGEVGAGAEEGGIGIDKLCMKKKCTKHASWGRVKLEEVQLEERLSGDKIRRLKEEEGREWEGLKKRVWRDRERMRAGRAGWSGSENVAEMGEEEGGWVIDEHVGAGEVRRWKG</sequence>
<keyword evidence="3 6" id="KW-0863">Zinc-finger</keyword>
<keyword evidence="5" id="KW-0539">Nucleus</keyword>
<gene>
    <name evidence="8" type="ORF">L211DRAFT_785985</name>
</gene>
<dbReference type="SMART" id="SM00249">
    <property type="entry name" value="PHD"/>
    <property type="match status" value="1"/>
</dbReference>
<evidence type="ECO:0000313" key="9">
    <source>
        <dbReference type="Proteomes" id="UP000267821"/>
    </source>
</evidence>
<name>A0A3N4LQQ7_9PEZI</name>
<dbReference type="GO" id="GO:0045893">
    <property type="term" value="P:positive regulation of DNA-templated transcription"/>
    <property type="evidence" value="ECO:0007669"/>
    <property type="project" value="TreeGrafter"/>
</dbReference>
<dbReference type="InParanoid" id="A0A3N4LQQ7"/>
<feature type="domain" description="PHD-type" evidence="7">
    <location>
        <begin position="1"/>
        <end position="50"/>
    </location>
</feature>
<dbReference type="AlphaFoldDB" id="A0A3N4LQQ7"/>
<keyword evidence="4" id="KW-0862">Zinc</keyword>
<evidence type="ECO:0000256" key="1">
    <source>
        <dbReference type="ARBA" id="ARBA00004123"/>
    </source>
</evidence>
<evidence type="ECO:0000256" key="6">
    <source>
        <dbReference type="PROSITE-ProRule" id="PRU00146"/>
    </source>
</evidence>
<dbReference type="EMBL" id="ML121544">
    <property type="protein sequence ID" value="RPB23859.1"/>
    <property type="molecule type" value="Genomic_DNA"/>
</dbReference>
<evidence type="ECO:0000256" key="4">
    <source>
        <dbReference type="ARBA" id="ARBA00022833"/>
    </source>
</evidence>
<dbReference type="SUPFAM" id="SSF57903">
    <property type="entry name" value="FYVE/PHD zinc finger"/>
    <property type="match status" value="1"/>
</dbReference>
<dbReference type="InterPro" id="IPR019787">
    <property type="entry name" value="Znf_PHD-finger"/>
</dbReference>
<organism evidence="8 9">
    <name type="scientific">Terfezia boudieri ATCC MYA-4762</name>
    <dbReference type="NCBI Taxonomy" id="1051890"/>
    <lineage>
        <taxon>Eukaryota</taxon>
        <taxon>Fungi</taxon>
        <taxon>Dikarya</taxon>
        <taxon>Ascomycota</taxon>
        <taxon>Pezizomycotina</taxon>
        <taxon>Pezizomycetes</taxon>
        <taxon>Pezizales</taxon>
        <taxon>Pezizaceae</taxon>
        <taxon>Terfezia</taxon>
    </lineage>
</organism>
<dbReference type="PANTHER" id="PTHR46174:SF1">
    <property type="entry name" value="CXXC-TYPE ZINC FINGER PROTEIN 1"/>
    <property type="match status" value="1"/>
</dbReference>
<dbReference type="InterPro" id="IPR001965">
    <property type="entry name" value="Znf_PHD"/>
</dbReference>
<keyword evidence="9" id="KW-1185">Reference proteome</keyword>
<dbReference type="GO" id="GO:0048188">
    <property type="term" value="C:Set1C/COMPASS complex"/>
    <property type="evidence" value="ECO:0007669"/>
    <property type="project" value="InterPro"/>
</dbReference>
<dbReference type="STRING" id="1051890.A0A3N4LQQ7"/>
<evidence type="ECO:0000313" key="8">
    <source>
        <dbReference type="EMBL" id="RPB23859.1"/>
    </source>
</evidence>
<dbReference type="Pfam" id="PF00628">
    <property type="entry name" value="PHD"/>
    <property type="match status" value="1"/>
</dbReference>
<dbReference type="GO" id="GO:0008270">
    <property type="term" value="F:zinc ion binding"/>
    <property type="evidence" value="ECO:0007669"/>
    <property type="project" value="UniProtKB-KW"/>
</dbReference>
<evidence type="ECO:0000256" key="5">
    <source>
        <dbReference type="ARBA" id="ARBA00023242"/>
    </source>
</evidence>
<evidence type="ECO:0000256" key="2">
    <source>
        <dbReference type="ARBA" id="ARBA00022723"/>
    </source>
</evidence>
<dbReference type="InterPro" id="IPR019786">
    <property type="entry name" value="Zinc_finger_PHD-type_CS"/>
</dbReference>
<proteinExistence type="predicted"/>
<dbReference type="InterPro" id="IPR011011">
    <property type="entry name" value="Znf_FYVE_PHD"/>
</dbReference>
<accession>A0A3N4LQQ7</accession>
<evidence type="ECO:0000256" key="3">
    <source>
        <dbReference type="ARBA" id="ARBA00022771"/>
    </source>
</evidence>
<dbReference type="FunCoup" id="A0A3N4LQQ7">
    <property type="interactions" value="79"/>
</dbReference>
<dbReference type="PROSITE" id="PS50016">
    <property type="entry name" value="ZF_PHD_2"/>
    <property type="match status" value="1"/>
</dbReference>
<keyword evidence="2" id="KW-0479">Metal-binding</keyword>
<reference evidence="8 9" key="1">
    <citation type="journal article" date="2018" name="Nat. Ecol. Evol.">
        <title>Pezizomycetes genomes reveal the molecular basis of ectomycorrhizal truffle lifestyle.</title>
        <authorList>
            <person name="Murat C."/>
            <person name="Payen T."/>
            <person name="Noel B."/>
            <person name="Kuo A."/>
            <person name="Morin E."/>
            <person name="Chen J."/>
            <person name="Kohler A."/>
            <person name="Krizsan K."/>
            <person name="Balestrini R."/>
            <person name="Da Silva C."/>
            <person name="Montanini B."/>
            <person name="Hainaut M."/>
            <person name="Levati E."/>
            <person name="Barry K.W."/>
            <person name="Belfiori B."/>
            <person name="Cichocki N."/>
            <person name="Clum A."/>
            <person name="Dockter R.B."/>
            <person name="Fauchery L."/>
            <person name="Guy J."/>
            <person name="Iotti M."/>
            <person name="Le Tacon F."/>
            <person name="Lindquist E.A."/>
            <person name="Lipzen A."/>
            <person name="Malagnac F."/>
            <person name="Mello A."/>
            <person name="Molinier V."/>
            <person name="Miyauchi S."/>
            <person name="Poulain J."/>
            <person name="Riccioni C."/>
            <person name="Rubini A."/>
            <person name="Sitrit Y."/>
            <person name="Splivallo R."/>
            <person name="Traeger S."/>
            <person name="Wang M."/>
            <person name="Zifcakova L."/>
            <person name="Wipf D."/>
            <person name="Zambonelli A."/>
            <person name="Paolocci F."/>
            <person name="Nowrousian M."/>
            <person name="Ottonello S."/>
            <person name="Baldrian P."/>
            <person name="Spatafora J.W."/>
            <person name="Henrissat B."/>
            <person name="Nagy L.G."/>
            <person name="Aury J.M."/>
            <person name="Wincker P."/>
            <person name="Grigoriev I.V."/>
            <person name="Bonfante P."/>
            <person name="Martin F.M."/>
        </authorList>
    </citation>
    <scope>NUCLEOTIDE SEQUENCE [LARGE SCALE GENOMIC DNA]</scope>
    <source>
        <strain evidence="8 9">ATCC MYA-4762</strain>
    </source>
</reference>
<dbReference type="PROSITE" id="PS01359">
    <property type="entry name" value="ZF_PHD_1"/>
    <property type="match status" value="1"/>
</dbReference>
<dbReference type="OrthoDB" id="436852at2759"/>
<comment type="subcellular location">
    <subcellularLocation>
        <location evidence="1">Nucleus</location>
    </subcellularLocation>
</comment>